<feature type="non-terminal residue" evidence="1">
    <location>
        <position position="1"/>
    </location>
</feature>
<comment type="caution">
    <text evidence="1">The sequence shown here is derived from an EMBL/GenBank/DDBJ whole genome shotgun (WGS) entry which is preliminary data.</text>
</comment>
<evidence type="ECO:0000313" key="1">
    <source>
        <dbReference type="EMBL" id="CAG8755827.1"/>
    </source>
</evidence>
<evidence type="ECO:0000313" key="2">
    <source>
        <dbReference type="Proteomes" id="UP000789366"/>
    </source>
</evidence>
<protein>
    <submittedName>
        <fullName evidence="1">7255_t:CDS:1</fullName>
    </submittedName>
</protein>
<proteinExistence type="predicted"/>
<keyword evidence="2" id="KW-1185">Reference proteome</keyword>
<accession>A0ACA9QP00</accession>
<organism evidence="1 2">
    <name type="scientific">Cetraspora pellucida</name>
    <dbReference type="NCBI Taxonomy" id="1433469"/>
    <lineage>
        <taxon>Eukaryota</taxon>
        <taxon>Fungi</taxon>
        <taxon>Fungi incertae sedis</taxon>
        <taxon>Mucoromycota</taxon>
        <taxon>Glomeromycotina</taxon>
        <taxon>Glomeromycetes</taxon>
        <taxon>Diversisporales</taxon>
        <taxon>Gigasporaceae</taxon>
        <taxon>Cetraspora</taxon>
    </lineage>
</organism>
<reference evidence="1" key="1">
    <citation type="submission" date="2021-06" db="EMBL/GenBank/DDBJ databases">
        <authorList>
            <person name="Kallberg Y."/>
            <person name="Tangrot J."/>
            <person name="Rosling A."/>
        </authorList>
    </citation>
    <scope>NUCLEOTIDE SEQUENCE</scope>
    <source>
        <strain evidence="1">28 12/20/2015</strain>
    </source>
</reference>
<feature type="non-terminal residue" evidence="1">
    <location>
        <position position="293"/>
    </location>
</feature>
<name>A0ACA9QP00_9GLOM</name>
<sequence length="293" mass="33395">DQGENNFFMKIITIIGDKGVGKTTLFRQLVRRFPPQPGQSQFNPSPIINYAENLIKIDDNTYRLIDTPAFIFSPQNEIEKGDERAFALKKYLKNFSAPQILIFNQKNTEEEEDFFSYSSLGLQHFLAISARKNADLDKLSQKIIALLPDSADEKTDHQDKELKLLIFGPPNSGKSTLMNYLLQENRSLATPIAGTTQEPQILQIVNLGEKHNKPLIIIINKCDLLVEKKDQEAASERRKKILTEPKKELEKELRNRLKSLSYAPIIFLSALQGRGIKTLLKVLKEMLTQAQKK</sequence>
<dbReference type="Proteomes" id="UP000789366">
    <property type="component" value="Unassembled WGS sequence"/>
</dbReference>
<dbReference type="EMBL" id="CAJVPW010045415">
    <property type="protein sequence ID" value="CAG8755827.1"/>
    <property type="molecule type" value="Genomic_DNA"/>
</dbReference>
<gene>
    <name evidence="1" type="ORF">SPELUC_LOCUS14795</name>
</gene>